<dbReference type="RefSeq" id="WP_220774738.1">
    <property type="nucleotide sequence ID" value="NZ_BPFC01000161.1"/>
</dbReference>
<keyword evidence="3" id="KW-1185">Reference proteome</keyword>
<evidence type="ECO:0000313" key="2">
    <source>
        <dbReference type="EMBL" id="GMA83452.1"/>
    </source>
</evidence>
<dbReference type="PANTHER" id="PTHR45128">
    <property type="entry name" value="METHYLTRANSFERASE TYPE 11"/>
    <property type="match status" value="1"/>
</dbReference>
<dbReference type="EMBL" id="BSUY01000001">
    <property type="protein sequence ID" value="GMA83452.1"/>
    <property type="molecule type" value="Genomic_DNA"/>
</dbReference>
<dbReference type="CDD" id="cd02440">
    <property type="entry name" value="AdoMet_MTases"/>
    <property type="match status" value="1"/>
</dbReference>
<gene>
    <name evidence="2" type="ORF">GCM10025855_29850</name>
</gene>
<dbReference type="InterPro" id="IPR025714">
    <property type="entry name" value="Methyltranfer_dom"/>
</dbReference>
<dbReference type="SUPFAM" id="SSF53335">
    <property type="entry name" value="S-adenosyl-L-methionine-dependent methyltransferases"/>
    <property type="match status" value="1"/>
</dbReference>
<comment type="caution">
    <text evidence="2">The sequence shown here is derived from an EMBL/GenBank/DDBJ whole genome shotgun (WGS) entry which is preliminary data.</text>
</comment>
<dbReference type="InterPro" id="IPR053173">
    <property type="entry name" value="SAM-binding_MTase"/>
</dbReference>
<sequence>MDPVTQSVQQMYEQYPYPSGLPNMTAGFDIRLLLSYVEQSPKDSRPYHALEAGCGRGPAVLAAATLQPEVTFSAMDINTVGLKEATLNAEQRGLNNLTFHQVDLMALTGITVPEGGFDVIHCAGVLHHTADPQLGLNNLAEILAPHGVMSIMLYGTYGRQALYRLIDCIDILSPIQAQISERIAPGRLLAEAAEDSLFKDNYWSSTYLNPDVEFVDTCLNVKETSFDVTGLWQFIENAGMKFVRWVEPDVWSVDKRIKNPELRARLKALSEFEQYKIMERLFEIPKLEFIICKNTNQQRVPTTAAAVEASGFAVNPEVSFQVTKRNLNNAQRIESVAYKVRGREAVIEADPILGSILLLLSEQNSHFSGADMLNVLIQHGASRDYAYELIDSLLQKEVIFVPHCR</sequence>
<accession>A0ABQ6J6R9</accession>
<evidence type="ECO:0000313" key="3">
    <source>
        <dbReference type="Proteomes" id="UP001157046"/>
    </source>
</evidence>
<dbReference type="InterPro" id="IPR029063">
    <property type="entry name" value="SAM-dependent_MTases_sf"/>
</dbReference>
<protein>
    <recommendedName>
        <fullName evidence="1">Methyltransferase domain-containing protein</fullName>
    </recommendedName>
</protein>
<dbReference type="PANTHER" id="PTHR45128:SF1">
    <property type="entry name" value="S-ADENOSYLMETHIONINE-DEPENDENT METHYLTRANSFERASE RV2258C"/>
    <property type="match status" value="1"/>
</dbReference>
<feature type="domain" description="Methyltransferase" evidence="1">
    <location>
        <begin position="47"/>
        <end position="152"/>
    </location>
</feature>
<evidence type="ECO:0000259" key="1">
    <source>
        <dbReference type="Pfam" id="PF13847"/>
    </source>
</evidence>
<organism evidence="2 3">
    <name type="scientific">Shewanella glacialipiscicola</name>
    <dbReference type="NCBI Taxonomy" id="614069"/>
    <lineage>
        <taxon>Bacteria</taxon>
        <taxon>Pseudomonadati</taxon>
        <taxon>Pseudomonadota</taxon>
        <taxon>Gammaproteobacteria</taxon>
        <taxon>Alteromonadales</taxon>
        <taxon>Shewanellaceae</taxon>
        <taxon>Shewanella</taxon>
    </lineage>
</organism>
<proteinExistence type="predicted"/>
<reference evidence="3" key="1">
    <citation type="journal article" date="2019" name="Int. J. Syst. Evol. Microbiol.">
        <title>The Global Catalogue of Microorganisms (GCM) 10K type strain sequencing project: providing services to taxonomists for standard genome sequencing and annotation.</title>
        <authorList>
            <consortium name="The Broad Institute Genomics Platform"/>
            <consortium name="The Broad Institute Genome Sequencing Center for Infectious Disease"/>
            <person name="Wu L."/>
            <person name="Ma J."/>
        </authorList>
    </citation>
    <scope>NUCLEOTIDE SEQUENCE [LARGE SCALE GENOMIC DNA]</scope>
    <source>
        <strain evidence="3">NBRC 102030</strain>
    </source>
</reference>
<dbReference type="Proteomes" id="UP001157046">
    <property type="component" value="Unassembled WGS sequence"/>
</dbReference>
<name>A0ABQ6J6R9_9GAMM</name>
<dbReference type="Pfam" id="PF13847">
    <property type="entry name" value="Methyltransf_31"/>
    <property type="match status" value="1"/>
</dbReference>
<dbReference type="Gene3D" id="3.40.50.150">
    <property type="entry name" value="Vaccinia Virus protein VP39"/>
    <property type="match status" value="1"/>
</dbReference>